<evidence type="ECO:0000256" key="1">
    <source>
        <dbReference type="SAM" id="Phobius"/>
    </source>
</evidence>
<protein>
    <recommendedName>
        <fullName evidence="4">DUF3040 domain-containing protein</fullName>
    </recommendedName>
</protein>
<name>A0AAW9DMN6_ACIAO</name>
<dbReference type="Proteomes" id="UP001279553">
    <property type="component" value="Unassembled WGS sequence"/>
</dbReference>
<organism evidence="2 3">
    <name type="scientific">Acidiphilium acidophilum</name>
    <name type="common">Thiobacillus acidophilus</name>
    <dbReference type="NCBI Taxonomy" id="76588"/>
    <lineage>
        <taxon>Bacteria</taxon>
        <taxon>Pseudomonadati</taxon>
        <taxon>Pseudomonadota</taxon>
        <taxon>Alphaproteobacteria</taxon>
        <taxon>Acetobacterales</taxon>
        <taxon>Acidocellaceae</taxon>
        <taxon>Acidiphilium</taxon>
    </lineage>
</organism>
<keyword evidence="1" id="KW-0812">Transmembrane</keyword>
<comment type="caution">
    <text evidence="2">The sequence shown here is derived from an EMBL/GenBank/DDBJ whole genome shotgun (WGS) entry which is preliminary data.</text>
</comment>
<keyword evidence="3" id="KW-1185">Reference proteome</keyword>
<dbReference type="EMBL" id="JAWXYB010000018">
    <property type="protein sequence ID" value="MDX5930311.1"/>
    <property type="molecule type" value="Genomic_DNA"/>
</dbReference>
<evidence type="ECO:0008006" key="4">
    <source>
        <dbReference type="Google" id="ProtNLM"/>
    </source>
</evidence>
<sequence>MPFDGTVAQLRALVDNVFIRPSPRWDPRTPERATDIPRSVTILAIAGALIITAAATIGFALAIGA</sequence>
<feature type="transmembrane region" description="Helical" evidence="1">
    <location>
        <begin position="40"/>
        <end position="63"/>
    </location>
</feature>
<keyword evidence="1" id="KW-1133">Transmembrane helix</keyword>
<reference evidence="2 3" key="1">
    <citation type="submission" date="2023-11" db="EMBL/GenBank/DDBJ databases">
        <title>MicrobeMod: A computational toolkit for identifying prokaryotic methylation and restriction-modification with nanopore sequencing.</title>
        <authorList>
            <person name="Crits-Christoph A."/>
            <person name="Kang S.C."/>
            <person name="Lee H."/>
            <person name="Ostrov N."/>
        </authorList>
    </citation>
    <scope>NUCLEOTIDE SEQUENCE [LARGE SCALE GENOMIC DNA]</scope>
    <source>
        <strain evidence="2 3">DSMZ 700</strain>
    </source>
</reference>
<evidence type="ECO:0000313" key="2">
    <source>
        <dbReference type="EMBL" id="MDX5930311.1"/>
    </source>
</evidence>
<accession>A0AAW9DMN6</accession>
<proteinExistence type="predicted"/>
<evidence type="ECO:0000313" key="3">
    <source>
        <dbReference type="Proteomes" id="UP001279553"/>
    </source>
</evidence>
<dbReference type="AlphaFoldDB" id="A0AAW9DMN6"/>
<gene>
    <name evidence="2" type="ORF">SIL87_05955</name>
</gene>
<keyword evidence="1" id="KW-0472">Membrane</keyword>
<dbReference type="RefSeq" id="WP_319613266.1">
    <property type="nucleotide sequence ID" value="NZ_JAWXYB010000018.1"/>
</dbReference>